<dbReference type="PROSITE" id="PS50293">
    <property type="entry name" value="TPR_REGION"/>
    <property type="match status" value="1"/>
</dbReference>
<dbReference type="PANTHER" id="PTHR44858">
    <property type="entry name" value="TETRATRICOPEPTIDE REPEAT PROTEIN 6"/>
    <property type="match status" value="1"/>
</dbReference>
<dbReference type="SUPFAM" id="SSF53756">
    <property type="entry name" value="UDP-Glycosyltransferase/glycogen phosphorylase"/>
    <property type="match status" value="1"/>
</dbReference>
<dbReference type="Pfam" id="PF01075">
    <property type="entry name" value="Glyco_transf_9"/>
    <property type="match status" value="1"/>
</dbReference>
<dbReference type="Pfam" id="PF13432">
    <property type="entry name" value="TPR_16"/>
    <property type="match status" value="2"/>
</dbReference>
<dbReference type="PROSITE" id="PS50005">
    <property type="entry name" value="TPR"/>
    <property type="match status" value="2"/>
</dbReference>
<dbReference type="AlphaFoldDB" id="A0A0F5K346"/>
<dbReference type="PANTHER" id="PTHR44858:SF1">
    <property type="entry name" value="UDP-N-ACETYLGLUCOSAMINE--PEPTIDE N-ACETYLGLUCOSAMINYLTRANSFERASE SPINDLY-RELATED"/>
    <property type="match status" value="1"/>
</dbReference>
<dbReference type="Proteomes" id="UP000033618">
    <property type="component" value="Unassembled WGS sequence"/>
</dbReference>
<evidence type="ECO:0000256" key="1">
    <source>
        <dbReference type="ARBA" id="ARBA00022737"/>
    </source>
</evidence>
<dbReference type="InterPro" id="IPR050498">
    <property type="entry name" value="Ycf3"/>
</dbReference>
<keyword evidence="2 3" id="KW-0802">TPR repeat</keyword>
<protein>
    <recommendedName>
        <fullName evidence="6">Glycosyltransferase</fullName>
    </recommendedName>
</protein>
<dbReference type="InterPro" id="IPR013105">
    <property type="entry name" value="TPR_2"/>
</dbReference>
<dbReference type="InterPro" id="IPR011990">
    <property type="entry name" value="TPR-like_helical_dom_sf"/>
</dbReference>
<comment type="caution">
    <text evidence="4">The sequence shown here is derived from an EMBL/GenBank/DDBJ whole genome shotgun (WGS) entry which is preliminary data.</text>
</comment>
<proteinExistence type="predicted"/>
<feature type="repeat" description="TPR" evidence="3">
    <location>
        <begin position="190"/>
        <end position="223"/>
    </location>
</feature>
<evidence type="ECO:0000313" key="5">
    <source>
        <dbReference type="Proteomes" id="UP000033618"/>
    </source>
</evidence>
<dbReference type="GO" id="GO:0016757">
    <property type="term" value="F:glycosyltransferase activity"/>
    <property type="evidence" value="ECO:0007669"/>
    <property type="project" value="InterPro"/>
</dbReference>
<dbReference type="InterPro" id="IPR002201">
    <property type="entry name" value="Glyco_trans_9"/>
</dbReference>
<dbReference type="InterPro" id="IPR019734">
    <property type="entry name" value="TPR_rpt"/>
</dbReference>
<dbReference type="STRING" id="28092.WM40_05695"/>
<dbReference type="SUPFAM" id="SSF48452">
    <property type="entry name" value="TPR-like"/>
    <property type="match status" value="1"/>
</dbReference>
<feature type="repeat" description="TPR" evidence="3">
    <location>
        <begin position="156"/>
        <end position="189"/>
    </location>
</feature>
<evidence type="ECO:0000256" key="3">
    <source>
        <dbReference type="PROSITE-ProRule" id="PRU00339"/>
    </source>
</evidence>
<accession>A0A0F5K346</accession>
<evidence type="ECO:0008006" key="6">
    <source>
        <dbReference type="Google" id="ProtNLM"/>
    </source>
</evidence>
<dbReference type="SMART" id="SM00028">
    <property type="entry name" value="TPR"/>
    <property type="match status" value="4"/>
</dbReference>
<dbReference type="PATRIC" id="fig|28092.6.peg.1358"/>
<organism evidence="4 5">
    <name type="scientific">Robbsia andropogonis</name>
    <dbReference type="NCBI Taxonomy" id="28092"/>
    <lineage>
        <taxon>Bacteria</taxon>
        <taxon>Pseudomonadati</taxon>
        <taxon>Pseudomonadota</taxon>
        <taxon>Betaproteobacteria</taxon>
        <taxon>Burkholderiales</taxon>
        <taxon>Burkholderiaceae</taxon>
        <taxon>Robbsia</taxon>
    </lineage>
</organism>
<dbReference type="Gene3D" id="1.25.40.10">
    <property type="entry name" value="Tetratricopeptide repeat domain"/>
    <property type="match status" value="2"/>
</dbReference>
<evidence type="ECO:0000313" key="4">
    <source>
        <dbReference type="EMBL" id="KKB64521.1"/>
    </source>
</evidence>
<dbReference type="Gene3D" id="3.40.50.2000">
    <property type="entry name" value="Glycogen Phosphorylase B"/>
    <property type="match status" value="1"/>
</dbReference>
<dbReference type="Pfam" id="PF07719">
    <property type="entry name" value="TPR_2"/>
    <property type="match status" value="1"/>
</dbReference>
<dbReference type="EMBL" id="LAQU01000004">
    <property type="protein sequence ID" value="KKB64521.1"/>
    <property type="molecule type" value="Genomic_DNA"/>
</dbReference>
<gene>
    <name evidence="4" type="ORF">WM40_05695</name>
</gene>
<name>A0A0F5K346_9BURK</name>
<keyword evidence="1" id="KW-0677">Repeat</keyword>
<sequence>MHVSTSSIAKAITDAQAHAQAGRLDEARRLLRDVIMQSPEHVDALSGLAYLTMRRGHDIDAFTEAARWFDRALAAQSARPGISGTQERIGLLRDAAFTHQHAGNLIQSRTLLVELLTLAPTPENLLALAMGHIALQELDAAQSLLERAIRAQPNAWELHYNKGRLLGMRGRYDDEIAAYRHALRLAPNAVPVHVNLGVALRDLHRFDDAMQAFKRAAQLDPSSAAARTNRAQTNLMRGEFEHGWREYEWRWREGPPTRPAFADDRNQWDGKAALAGKTILLFAEQGFGDTMQFARLALDVAHRKPARIVMRVQAALASLFLQSPRFADAGIEILSDDAPVPLFDVQAALMSLPHLLNLRVQTIPAPIPYLSVPAASAAGLSTKITAPTTTHRKRIGLVWRGNPHHVNDANRSTTLAQWEAMLRATHTGIEWTALHDRVPDVEQPLLQRLHEADVLRDVRPALTSFADTAREIAELDLVISVDSAVAHLAGAMGKPVWVVLPFTPDYRWLLDRADTPWYPQARLFRQTHRGEWVPVFEEIERALAS</sequence>
<evidence type="ECO:0000256" key="2">
    <source>
        <dbReference type="ARBA" id="ARBA00022803"/>
    </source>
</evidence>
<keyword evidence="5" id="KW-1185">Reference proteome</keyword>
<reference evidence="4 5" key="1">
    <citation type="submission" date="2015-03" db="EMBL/GenBank/DDBJ databases">
        <title>Draft Genome Sequence of Burkholderia andropogonis type strain ICMP2807, isolated from Sorghum bicolor.</title>
        <authorList>
            <person name="Lopes-Santos L."/>
            <person name="Castro D.B."/>
            <person name="Ottoboni L.M."/>
            <person name="Park D."/>
            <person name="Weirc B.S."/>
            <person name="Destefano S.A."/>
        </authorList>
    </citation>
    <scope>NUCLEOTIDE SEQUENCE [LARGE SCALE GENOMIC DNA]</scope>
    <source>
        <strain evidence="4 5">ICMP2807</strain>
    </source>
</reference>